<protein>
    <submittedName>
        <fullName evidence="1">Uncharacterized protein</fullName>
    </submittedName>
</protein>
<accession>A0A2P2E4B2</accession>
<organism evidence="1 2">
    <name type="scientific">Leptospira ryugenii</name>
    <dbReference type="NCBI Taxonomy" id="1917863"/>
    <lineage>
        <taxon>Bacteria</taxon>
        <taxon>Pseudomonadati</taxon>
        <taxon>Spirochaetota</taxon>
        <taxon>Spirochaetia</taxon>
        <taxon>Leptospirales</taxon>
        <taxon>Leptospiraceae</taxon>
        <taxon>Leptospira</taxon>
    </lineage>
</organism>
<sequence length="228" mass="26513">MLLTDLFRFNPLNLLLTPKTVVKSNYRVTLLLKNLRSVIKSEIIAKDPDLETLAVTSVRGEIHFTGIYRMNWLWISRLVGVSAVHYRVRLKPVSVRDNKAHLRIIGYRIWDTKPRKFDFVRWFAKIDPFHKKKVLASIIKNAPKVLSLTGLQWEVQVNLNYFLDLVPSIAGKIEIQYLVADNEDVYFLLRSGTILKPLVDFFGPEYLRIDFLEEDSDLSIPLWEASNL</sequence>
<dbReference type="AlphaFoldDB" id="A0A2P2E4B2"/>
<dbReference type="OrthoDB" id="339097at2"/>
<reference evidence="1 2" key="1">
    <citation type="submission" date="2018-02" db="EMBL/GenBank/DDBJ databases">
        <title>Novel Leptospira species isolated from soil and water in Japan.</title>
        <authorList>
            <person name="Nakao R."/>
            <person name="Masuzawa T."/>
        </authorList>
    </citation>
    <scope>NUCLEOTIDE SEQUENCE [LARGE SCALE GENOMIC DNA]</scope>
    <source>
        <strain evidence="1 2">YH101</strain>
    </source>
</reference>
<dbReference type="Proteomes" id="UP000245133">
    <property type="component" value="Unassembled WGS sequence"/>
</dbReference>
<keyword evidence="2" id="KW-1185">Reference proteome</keyword>
<gene>
    <name evidence="1" type="ORF">LPTSP4_32220</name>
</gene>
<comment type="caution">
    <text evidence="1">The sequence shown here is derived from an EMBL/GenBank/DDBJ whole genome shotgun (WGS) entry which is preliminary data.</text>
</comment>
<evidence type="ECO:0000313" key="2">
    <source>
        <dbReference type="Proteomes" id="UP000245133"/>
    </source>
</evidence>
<evidence type="ECO:0000313" key="1">
    <source>
        <dbReference type="EMBL" id="GBF51684.1"/>
    </source>
</evidence>
<proteinExistence type="predicted"/>
<dbReference type="EMBL" id="BFBB01000008">
    <property type="protein sequence ID" value="GBF51684.1"/>
    <property type="molecule type" value="Genomic_DNA"/>
</dbReference>
<name>A0A2P2E4B2_9LEPT</name>